<dbReference type="WBParaSite" id="GPLIN_000961700">
    <property type="protein sequence ID" value="GPLIN_000961700"/>
    <property type="gene ID" value="GPLIN_000961700"/>
</dbReference>
<proteinExistence type="predicted"/>
<keyword evidence="1" id="KW-1185">Reference proteome</keyword>
<accession>A0A183C9R9</accession>
<reference evidence="1" key="1">
    <citation type="submission" date="2014-05" db="EMBL/GenBank/DDBJ databases">
        <title>The genome and life-stage specific transcriptomes of Globodera pallida elucidate key aspects of plant parasitism by a cyst nematode.</title>
        <authorList>
            <person name="Cotton J.A."/>
            <person name="Lilley C.J."/>
            <person name="Jones L.M."/>
            <person name="Kikuchi T."/>
            <person name="Reid A.J."/>
            <person name="Thorpe P."/>
            <person name="Tsai I.J."/>
            <person name="Beasley H."/>
            <person name="Blok V."/>
            <person name="Cock P.J.A."/>
            <person name="Van den Akker S.E."/>
            <person name="Holroyd N."/>
            <person name="Hunt M."/>
            <person name="Mantelin S."/>
            <person name="Naghra H."/>
            <person name="Pain A."/>
            <person name="Palomares-Rius J.E."/>
            <person name="Zarowiecki M."/>
            <person name="Berriman M."/>
            <person name="Jones J.T."/>
            <person name="Urwin P.E."/>
        </authorList>
    </citation>
    <scope>NUCLEOTIDE SEQUENCE [LARGE SCALE GENOMIC DNA]</scope>
    <source>
        <strain evidence="1">Lindley</strain>
    </source>
</reference>
<name>A0A183C9R9_GLOPA</name>
<dbReference type="Proteomes" id="UP000050741">
    <property type="component" value="Unassembled WGS sequence"/>
</dbReference>
<evidence type="ECO:0000313" key="1">
    <source>
        <dbReference type="Proteomes" id="UP000050741"/>
    </source>
</evidence>
<evidence type="ECO:0000313" key="2">
    <source>
        <dbReference type="WBParaSite" id="GPLIN_000961700"/>
    </source>
</evidence>
<dbReference type="AlphaFoldDB" id="A0A183C9R9"/>
<reference evidence="2" key="2">
    <citation type="submission" date="2016-06" db="UniProtKB">
        <authorList>
            <consortium name="WormBaseParasite"/>
        </authorList>
    </citation>
    <scope>IDENTIFICATION</scope>
</reference>
<organism evidence="1 2">
    <name type="scientific">Globodera pallida</name>
    <name type="common">Potato cyst nematode worm</name>
    <name type="synonym">Heterodera pallida</name>
    <dbReference type="NCBI Taxonomy" id="36090"/>
    <lineage>
        <taxon>Eukaryota</taxon>
        <taxon>Metazoa</taxon>
        <taxon>Ecdysozoa</taxon>
        <taxon>Nematoda</taxon>
        <taxon>Chromadorea</taxon>
        <taxon>Rhabditida</taxon>
        <taxon>Tylenchina</taxon>
        <taxon>Tylenchomorpha</taxon>
        <taxon>Tylenchoidea</taxon>
        <taxon>Heteroderidae</taxon>
        <taxon>Heteroderinae</taxon>
        <taxon>Globodera</taxon>
    </lineage>
</organism>
<sequence>MDFGNLHPVDWEGVDIFNTMEEVYEYTAARGCYPSLQEPGVRVYFQCYRRRHHGKRKPFSFTDESCYLGLATTITVTTTTEDDDNTQN</sequence>
<protein>
    <submittedName>
        <fullName evidence="2">Uncharacterized protein</fullName>
    </submittedName>
</protein>